<feature type="signal peptide" evidence="1">
    <location>
        <begin position="1"/>
        <end position="32"/>
    </location>
</feature>
<keyword evidence="3" id="KW-0413">Isomerase</keyword>
<dbReference type="Pfam" id="PF01261">
    <property type="entry name" value="AP_endonuc_2"/>
    <property type="match status" value="1"/>
</dbReference>
<dbReference type="InterPro" id="IPR036237">
    <property type="entry name" value="Xyl_isomerase-like_sf"/>
</dbReference>
<protein>
    <submittedName>
        <fullName evidence="3">Sugar phosphate isomerase/epimerase</fullName>
    </submittedName>
</protein>
<comment type="caution">
    <text evidence="3">The sequence shown here is derived from an EMBL/GenBank/DDBJ whole genome shotgun (WGS) entry which is preliminary data.</text>
</comment>
<gene>
    <name evidence="3" type="ORF">HDF16_003031</name>
</gene>
<proteinExistence type="predicted"/>
<dbReference type="Gene3D" id="3.20.20.150">
    <property type="entry name" value="Divalent-metal-dependent TIM barrel enzymes"/>
    <property type="match status" value="1"/>
</dbReference>
<keyword evidence="4" id="KW-1185">Reference proteome</keyword>
<sequence>MQPNPSRRELLRLSALAAAAGCTVSLPRFALAAPVEHLTYGVQLFMVREQAPKDLAGVLKTIHQVGFTQIELYPVVYNQPAGELKKIVADSGLGLVSAHFDYAGLEEKIAYAHDLGIEYMVCPMIPQEQWSSTAGFTKAAGDFNRWGKLAKDAGMTFAFHNHCYEFKPLDGGVTGWNTLMSKTDPHLVKLEFDVYWLTQAGQDPAAMLKRYADRLVLFHMKDRTVGAPTGFAMGAVAEHFTELGTGSIAWPELLKQAKRQGVKYAFLDQDKTKPPVFESMKESFDYLKKLNV</sequence>
<dbReference type="SUPFAM" id="SSF51658">
    <property type="entry name" value="Xylose isomerase-like"/>
    <property type="match status" value="1"/>
</dbReference>
<feature type="domain" description="Xylose isomerase-like TIM barrel" evidence="2">
    <location>
        <begin position="62"/>
        <end position="289"/>
    </location>
</feature>
<dbReference type="PANTHER" id="PTHR12110:SF41">
    <property type="entry name" value="INOSOSE DEHYDRATASE"/>
    <property type="match status" value="1"/>
</dbReference>
<dbReference type="EMBL" id="JACHIP010000004">
    <property type="protein sequence ID" value="MBB5058317.1"/>
    <property type="molecule type" value="Genomic_DNA"/>
</dbReference>
<evidence type="ECO:0000313" key="4">
    <source>
        <dbReference type="Proteomes" id="UP000540989"/>
    </source>
</evidence>
<feature type="chain" id="PRO_5031550718" evidence="1">
    <location>
        <begin position="33"/>
        <end position="292"/>
    </location>
</feature>
<evidence type="ECO:0000259" key="2">
    <source>
        <dbReference type="Pfam" id="PF01261"/>
    </source>
</evidence>
<organism evidence="3 4">
    <name type="scientific">Granulicella aggregans</name>
    <dbReference type="NCBI Taxonomy" id="474949"/>
    <lineage>
        <taxon>Bacteria</taxon>
        <taxon>Pseudomonadati</taxon>
        <taxon>Acidobacteriota</taxon>
        <taxon>Terriglobia</taxon>
        <taxon>Terriglobales</taxon>
        <taxon>Acidobacteriaceae</taxon>
        <taxon>Granulicella</taxon>
    </lineage>
</organism>
<dbReference type="InterPro" id="IPR050312">
    <property type="entry name" value="IolE/XylAMocC-like"/>
</dbReference>
<evidence type="ECO:0000256" key="1">
    <source>
        <dbReference type="SAM" id="SignalP"/>
    </source>
</evidence>
<dbReference type="InterPro" id="IPR006311">
    <property type="entry name" value="TAT_signal"/>
</dbReference>
<keyword evidence="1" id="KW-0732">Signal</keyword>
<evidence type="ECO:0000313" key="3">
    <source>
        <dbReference type="EMBL" id="MBB5058317.1"/>
    </source>
</evidence>
<dbReference type="RefSeq" id="WP_184217888.1">
    <property type="nucleotide sequence ID" value="NZ_JACHIP010000004.1"/>
</dbReference>
<dbReference type="PROSITE" id="PS51318">
    <property type="entry name" value="TAT"/>
    <property type="match status" value="1"/>
</dbReference>
<dbReference type="Proteomes" id="UP000540989">
    <property type="component" value="Unassembled WGS sequence"/>
</dbReference>
<dbReference type="AlphaFoldDB" id="A0A7W7ZEI6"/>
<dbReference type="PANTHER" id="PTHR12110">
    <property type="entry name" value="HYDROXYPYRUVATE ISOMERASE"/>
    <property type="match status" value="1"/>
</dbReference>
<dbReference type="InterPro" id="IPR013022">
    <property type="entry name" value="Xyl_isomerase-like_TIM-brl"/>
</dbReference>
<dbReference type="GO" id="GO:0016853">
    <property type="term" value="F:isomerase activity"/>
    <property type="evidence" value="ECO:0007669"/>
    <property type="project" value="UniProtKB-KW"/>
</dbReference>
<reference evidence="3 4" key="1">
    <citation type="submission" date="2020-08" db="EMBL/GenBank/DDBJ databases">
        <title>Genomic Encyclopedia of Type Strains, Phase IV (KMG-V): Genome sequencing to study the core and pangenomes of soil and plant-associated prokaryotes.</title>
        <authorList>
            <person name="Whitman W."/>
        </authorList>
    </citation>
    <scope>NUCLEOTIDE SEQUENCE [LARGE SCALE GENOMIC DNA]</scope>
    <source>
        <strain evidence="3 4">M8UP14</strain>
    </source>
</reference>
<name>A0A7W7ZEI6_9BACT</name>
<accession>A0A7W7ZEI6</accession>